<dbReference type="AlphaFoldDB" id="A0A0E9TQ66"/>
<organism evidence="1">
    <name type="scientific">Anguilla anguilla</name>
    <name type="common">European freshwater eel</name>
    <name type="synonym">Muraena anguilla</name>
    <dbReference type="NCBI Taxonomy" id="7936"/>
    <lineage>
        <taxon>Eukaryota</taxon>
        <taxon>Metazoa</taxon>
        <taxon>Chordata</taxon>
        <taxon>Craniata</taxon>
        <taxon>Vertebrata</taxon>
        <taxon>Euteleostomi</taxon>
        <taxon>Actinopterygii</taxon>
        <taxon>Neopterygii</taxon>
        <taxon>Teleostei</taxon>
        <taxon>Anguilliformes</taxon>
        <taxon>Anguillidae</taxon>
        <taxon>Anguilla</taxon>
    </lineage>
</organism>
<sequence>MLPSLHLLLHATSLGLDHLKQASC</sequence>
<accession>A0A0E9TQ66</accession>
<name>A0A0E9TQ66_ANGAN</name>
<proteinExistence type="predicted"/>
<reference evidence="1" key="2">
    <citation type="journal article" date="2015" name="Fish Shellfish Immunol.">
        <title>Early steps in the European eel (Anguilla anguilla)-Vibrio vulnificus interaction in the gills: Role of the RtxA13 toxin.</title>
        <authorList>
            <person name="Callol A."/>
            <person name="Pajuelo D."/>
            <person name="Ebbesson L."/>
            <person name="Teles M."/>
            <person name="MacKenzie S."/>
            <person name="Amaro C."/>
        </authorList>
    </citation>
    <scope>NUCLEOTIDE SEQUENCE</scope>
</reference>
<reference evidence="1" key="1">
    <citation type="submission" date="2014-11" db="EMBL/GenBank/DDBJ databases">
        <authorList>
            <person name="Amaro Gonzalez C."/>
        </authorList>
    </citation>
    <scope>NUCLEOTIDE SEQUENCE</scope>
</reference>
<evidence type="ECO:0000313" key="1">
    <source>
        <dbReference type="EMBL" id="JAH54858.1"/>
    </source>
</evidence>
<dbReference type="EMBL" id="GBXM01053719">
    <property type="protein sequence ID" value="JAH54858.1"/>
    <property type="molecule type" value="Transcribed_RNA"/>
</dbReference>
<protein>
    <submittedName>
        <fullName evidence="1">Uncharacterized protein</fullName>
    </submittedName>
</protein>